<evidence type="ECO:0000256" key="8">
    <source>
        <dbReference type="ARBA" id="ARBA00022691"/>
    </source>
</evidence>
<dbReference type="SUPFAM" id="SSF75217">
    <property type="entry name" value="alpha/beta knot"/>
    <property type="match status" value="1"/>
</dbReference>
<dbReference type="Pfam" id="PF04452">
    <property type="entry name" value="Methyltrans_RNA"/>
    <property type="match status" value="1"/>
</dbReference>
<comment type="function">
    <text evidence="9">Specifically methylates the N3 position of the uracil ring of uridine 1498 (m3U1498) in 16S rRNA. Acts on the fully assembled 30S ribosomal subunit.</text>
</comment>
<evidence type="ECO:0000256" key="5">
    <source>
        <dbReference type="ARBA" id="ARBA00022552"/>
    </source>
</evidence>
<dbReference type="GO" id="GO:0070475">
    <property type="term" value="P:rRNA base methylation"/>
    <property type="evidence" value="ECO:0007669"/>
    <property type="project" value="TreeGrafter"/>
</dbReference>
<evidence type="ECO:0000313" key="14">
    <source>
        <dbReference type="Proteomes" id="UP000822688"/>
    </source>
</evidence>
<protein>
    <recommendedName>
        <fullName evidence="3">16S rRNA (uracil(1498)-N(3))-methyltransferase</fullName>
        <ecNumber evidence="3">2.1.1.193</ecNumber>
    </recommendedName>
</protein>
<organism evidence="13 14">
    <name type="scientific">Ceratodon purpureus</name>
    <name type="common">Fire moss</name>
    <name type="synonym">Dicranum purpureum</name>
    <dbReference type="NCBI Taxonomy" id="3225"/>
    <lineage>
        <taxon>Eukaryota</taxon>
        <taxon>Viridiplantae</taxon>
        <taxon>Streptophyta</taxon>
        <taxon>Embryophyta</taxon>
        <taxon>Bryophyta</taxon>
        <taxon>Bryophytina</taxon>
        <taxon>Bryopsida</taxon>
        <taxon>Dicranidae</taxon>
        <taxon>Pseudoditrichales</taxon>
        <taxon>Ditrichaceae</taxon>
        <taxon>Ceratodon</taxon>
    </lineage>
</organism>
<comment type="subcellular location">
    <subcellularLocation>
        <location evidence="1">Cytoplasm</location>
    </subcellularLocation>
</comment>
<keyword evidence="8" id="KW-0949">S-adenosyl-L-methionine</keyword>
<keyword evidence="5" id="KW-0698">rRNA processing</keyword>
<reference evidence="13" key="1">
    <citation type="submission" date="2020-06" db="EMBL/GenBank/DDBJ databases">
        <title>WGS assembly of Ceratodon purpureus strain R40.</title>
        <authorList>
            <person name="Carey S.B."/>
            <person name="Jenkins J."/>
            <person name="Shu S."/>
            <person name="Lovell J.T."/>
            <person name="Sreedasyam A."/>
            <person name="Maumus F."/>
            <person name="Tiley G.P."/>
            <person name="Fernandez-Pozo N."/>
            <person name="Barry K."/>
            <person name="Chen C."/>
            <person name="Wang M."/>
            <person name="Lipzen A."/>
            <person name="Daum C."/>
            <person name="Saski C.A."/>
            <person name="Payton A.C."/>
            <person name="Mcbreen J.C."/>
            <person name="Conrad R.E."/>
            <person name="Kollar L.M."/>
            <person name="Olsson S."/>
            <person name="Huttunen S."/>
            <person name="Landis J.B."/>
            <person name="Wickett N.J."/>
            <person name="Johnson M.G."/>
            <person name="Rensing S.A."/>
            <person name="Grimwood J."/>
            <person name="Schmutz J."/>
            <person name="Mcdaniel S.F."/>
        </authorList>
    </citation>
    <scope>NUCLEOTIDE SEQUENCE</scope>
    <source>
        <strain evidence="13">R40</strain>
    </source>
</reference>
<comment type="similarity">
    <text evidence="2">Belongs to the RNA methyltransferase RsmE family.</text>
</comment>
<keyword evidence="7" id="KW-0808">Transferase</keyword>
<proteinExistence type="inferred from homology"/>
<evidence type="ECO:0000313" key="13">
    <source>
        <dbReference type="EMBL" id="KAG0591072.1"/>
    </source>
</evidence>
<evidence type="ECO:0000256" key="11">
    <source>
        <dbReference type="SAM" id="SignalP"/>
    </source>
</evidence>
<dbReference type="InterPro" id="IPR029028">
    <property type="entry name" value="Alpha/beta_knot_MTases"/>
</dbReference>
<dbReference type="EC" id="2.1.1.193" evidence="3"/>
<evidence type="ECO:0000256" key="9">
    <source>
        <dbReference type="ARBA" id="ARBA00025699"/>
    </source>
</evidence>
<accession>A0A8T0J776</accession>
<comment type="catalytic activity">
    <reaction evidence="10">
        <text>uridine(1498) in 16S rRNA + S-adenosyl-L-methionine = N(3)-methyluridine(1498) in 16S rRNA + S-adenosyl-L-homocysteine + H(+)</text>
        <dbReference type="Rhea" id="RHEA:42920"/>
        <dbReference type="Rhea" id="RHEA-COMP:10283"/>
        <dbReference type="Rhea" id="RHEA-COMP:10284"/>
        <dbReference type="ChEBI" id="CHEBI:15378"/>
        <dbReference type="ChEBI" id="CHEBI:57856"/>
        <dbReference type="ChEBI" id="CHEBI:59789"/>
        <dbReference type="ChEBI" id="CHEBI:65315"/>
        <dbReference type="ChEBI" id="CHEBI:74502"/>
        <dbReference type="EC" id="2.1.1.193"/>
    </reaction>
</comment>
<keyword evidence="6" id="KW-0489">Methyltransferase</keyword>
<dbReference type="InterPro" id="IPR006700">
    <property type="entry name" value="RsmE"/>
</dbReference>
<dbReference type="PANTHER" id="PTHR30027:SF3">
    <property type="entry name" value="16S RRNA (URACIL(1498)-N(3))-METHYLTRANSFERASE"/>
    <property type="match status" value="1"/>
</dbReference>
<keyword evidence="14" id="KW-1185">Reference proteome</keyword>
<dbReference type="InterPro" id="IPR029026">
    <property type="entry name" value="tRNA_m1G_MTases_N"/>
</dbReference>
<name>A0A8T0J776_CERPU</name>
<evidence type="ECO:0000259" key="12">
    <source>
        <dbReference type="Pfam" id="PF04452"/>
    </source>
</evidence>
<evidence type="ECO:0000256" key="7">
    <source>
        <dbReference type="ARBA" id="ARBA00022679"/>
    </source>
</evidence>
<keyword evidence="11" id="KW-0732">Signal</keyword>
<dbReference type="NCBIfam" id="TIGR00046">
    <property type="entry name" value="RsmE family RNA methyltransferase"/>
    <property type="match status" value="1"/>
</dbReference>
<dbReference type="Proteomes" id="UP000822688">
    <property type="component" value="Chromosome 1"/>
</dbReference>
<feature type="signal peptide" evidence="11">
    <location>
        <begin position="1"/>
        <end position="23"/>
    </location>
</feature>
<dbReference type="AlphaFoldDB" id="A0A8T0J776"/>
<dbReference type="PANTHER" id="PTHR30027">
    <property type="entry name" value="RIBOSOMAL RNA SMALL SUBUNIT METHYLTRANSFERASE E"/>
    <property type="match status" value="1"/>
</dbReference>
<evidence type="ECO:0000256" key="3">
    <source>
        <dbReference type="ARBA" id="ARBA00012328"/>
    </source>
</evidence>
<dbReference type="InterPro" id="IPR046886">
    <property type="entry name" value="RsmE_MTase_dom"/>
</dbReference>
<comment type="caution">
    <text evidence="13">The sequence shown here is derived from an EMBL/GenBank/DDBJ whole genome shotgun (WGS) entry which is preliminary data.</text>
</comment>
<feature type="domain" description="Ribosomal RNA small subunit methyltransferase E methyltransferase" evidence="12">
    <location>
        <begin position="144"/>
        <end position="301"/>
    </location>
</feature>
<dbReference type="EMBL" id="CM026421">
    <property type="protein sequence ID" value="KAG0591072.1"/>
    <property type="molecule type" value="Genomic_DNA"/>
</dbReference>
<evidence type="ECO:0000256" key="10">
    <source>
        <dbReference type="ARBA" id="ARBA00047944"/>
    </source>
</evidence>
<dbReference type="CDD" id="cd18084">
    <property type="entry name" value="RsmE-like"/>
    <property type="match status" value="1"/>
</dbReference>
<sequence>MGFSVGVFLQVCVMAFYMGSASSREDAEELISFEVPDLPSCSDVSDSEEDEYDTQACNKVQPIDSEVKQDHAQADPLAEPLTLKRQFWHMTRLLRLVLNDRFDLLDERGMLEETLLRMTENCAEIKANSTVKQTQLPQTGPKWHVAAAFGHLSGHRADWLVEKCTELGAQTLTPLLTQRSATDAEECNMERWRRIGRVASKQCQRSDELDVREPTRIKSLWTEVRKAKVAFFASAGAPPLGQTLIQRSETLSQGGLLLIGPEGDFTPVEISLLIRAGAVPVGLGQQRLRVETTTIAMLSTVILLAEGSAVDAKKG</sequence>
<evidence type="ECO:0000256" key="2">
    <source>
        <dbReference type="ARBA" id="ARBA00005528"/>
    </source>
</evidence>
<keyword evidence="4" id="KW-0963">Cytoplasm</keyword>
<dbReference type="GO" id="GO:0005737">
    <property type="term" value="C:cytoplasm"/>
    <property type="evidence" value="ECO:0007669"/>
    <property type="project" value="UniProtKB-SubCell"/>
</dbReference>
<dbReference type="GO" id="GO:0070042">
    <property type="term" value="F:rRNA (uridine-N3-)-methyltransferase activity"/>
    <property type="evidence" value="ECO:0007669"/>
    <property type="project" value="TreeGrafter"/>
</dbReference>
<evidence type="ECO:0000256" key="4">
    <source>
        <dbReference type="ARBA" id="ARBA00022490"/>
    </source>
</evidence>
<evidence type="ECO:0000256" key="6">
    <source>
        <dbReference type="ARBA" id="ARBA00022603"/>
    </source>
</evidence>
<feature type="chain" id="PRO_5035936680" description="16S rRNA (uracil(1498)-N(3))-methyltransferase" evidence="11">
    <location>
        <begin position="24"/>
        <end position="315"/>
    </location>
</feature>
<dbReference type="Gene3D" id="3.40.1280.10">
    <property type="match status" value="1"/>
</dbReference>
<dbReference type="OrthoDB" id="3465at2759"/>
<gene>
    <name evidence="13" type="ORF">KC19_1G147100</name>
</gene>
<evidence type="ECO:0000256" key="1">
    <source>
        <dbReference type="ARBA" id="ARBA00004496"/>
    </source>
</evidence>